<sequence length="214" mass="23709">MYVKSKMTANPYTIAYNAPITEVIELMREKNLKRVPVVDGEKVVGMLTHSDIQKVSPTKATTLSIYELNYLLSKTLVKDAMTKNAITVSPDALLEEAAVLMRENRISSLAVVKDNRIVGIITESDIFDSFIDLLGFKEVGSRITIQAADAPGALADIAEIFRSFDSNITRIAVYRGSNGKSDVVIRTNTINTDQIEKQLNERGYTVEHILKNQG</sequence>
<dbReference type="EMBL" id="JAFJZZ010000001">
    <property type="protein sequence ID" value="MBN7772718.1"/>
    <property type="molecule type" value="Genomic_DNA"/>
</dbReference>
<comment type="caution">
    <text evidence="5">The sequence shown here is derived from an EMBL/GenBank/DDBJ whole genome shotgun (WGS) entry which is preliminary data.</text>
</comment>
<evidence type="ECO:0000259" key="4">
    <source>
        <dbReference type="PROSITE" id="PS51671"/>
    </source>
</evidence>
<dbReference type="SUPFAM" id="SSF55021">
    <property type="entry name" value="ACT-like"/>
    <property type="match status" value="1"/>
</dbReference>
<feature type="domain" description="ACT" evidence="4">
    <location>
        <begin position="142"/>
        <end position="214"/>
    </location>
</feature>
<evidence type="ECO:0000313" key="5">
    <source>
        <dbReference type="EMBL" id="MBN7772718.1"/>
    </source>
</evidence>
<organism evidence="5 6">
    <name type="scientific">Clostridium aminobutyricum</name>
    <dbReference type="NCBI Taxonomy" id="33953"/>
    <lineage>
        <taxon>Bacteria</taxon>
        <taxon>Bacillati</taxon>
        <taxon>Bacillota</taxon>
        <taxon>Clostridia</taxon>
        <taxon>Eubacteriales</taxon>
        <taxon>Clostridiaceae</taxon>
        <taxon>Clostridium</taxon>
    </lineage>
</organism>
<gene>
    <name evidence="5" type="ORF">JYB65_05025</name>
</gene>
<evidence type="ECO:0000256" key="2">
    <source>
        <dbReference type="PROSITE-ProRule" id="PRU00703"/>
    </source>
</evidence>
<evidence type="ECO:0000313" key="6">
    <source>
        <dbReference type="Proteomes" id="UP000664545"/>
    </source>
</evidence>
<keyword evidence="2" id="KW-0129">CBS domain</keyword>
<dbReference type="AlphaFoldDB" id="A0A939D8H4"/>
<name>A0A939D8H4_CLOAM</name>
<proteinExistence type="predicted"/>
<dbReference type="PANTHER" id="PTHR48108:SF34">
    <property type="entry name" value="CBS DOMAIN-CONTAINING PROTEIN YHCV"/>
    <property type="match status" value="1"/>
</dbReference>
<protein>
    <submittedName>
        <fullName evidence="5">CBS domain-containing protein</fullName>
    </submittedName>
</protein>
<dbReference type="PROSITE" id="PS51371">
    <property type="entry name" value="CBS"/>
    <property type="match status" value="2"/>
</dbReference>
<feature type="domain" description="CBS" evidence="3">
    <location>
        <begin position="7"/>
        <end position="63"/>
    </location>
</feature>
<dbReference type="InterPro" id="IPR051462">
    <property type="entry name" value="CBS_domain-containing"/>
</dbReference>
<dbReference type="SUPFAM" id="SSF54631">
    <property type="entry name" value="CBS-domain pair"/>
    <property type="match status" value="1"/>
</dbReference>
<dbReference type="Gene3D" id="3.10.580.10">
    <property type="entry name" value="CBS-domain"/>
    <property type="match status" value="1"/>
</dbReference>
<dbReference type="InterPro" id="IPR046342">
    <property type="entry name" value="CBS_dom_sf"/>
</dbReference>
<dbReference type="RefSeq" id="WP_206581496.1">
    <property type="nucleotide sequence ID" value="NZ_JAFJZZ010000001.1"/>
</dbReference>
<dbReference type="SMART" id="SM00116">
    <property type="entry name" value="CBS"/>
    <property type="match status" value="2"/>
</dbReference>
<dbReference type="PANTHER" id="PTHR48108">
    <property type="entry name" value="CBS DOMAIN-CONTAINING PROTEIN CBSX2, CHLOROPLASTIC"/>
    <property type="match status" value="1"/>
</dbReference>
<keyword evidence="6" id="KW-1185">Reference proteome</keyword>
<reference evidence="5" key="1">
    <citation type="submission" date="2021-02" db="EMBL/GenBank/DDBJ databases">
        <title>Abyssanaerobacter marinus gen.nov., sp., nov, anaerobic bacterium isolated from the Onnuri vent field of Indian Ocean and suggestion of Mogibacteriaceae fam. nov., and proposal of reclassification of ambiguous this family's genus member.</title>
        <authorList>
            <person name="Kim Y.J."/>
            <person name="Yang J.-A."/>
        </authorList>
    </citation>
    <scope>NUCLEOTIDE SEQUENCE</scope>
    <source>
        <strain evidence="5">DSM 2634</strain>
    </source>
</reference>
<dbReference type="Proteomes" id="UP000664545">
    <property type="component" value="Unassembled WGS sequence"/>
</dbReference>
<dbReference type="InterPro" id="IPR002912">
    <property type="entry name" value="ACT_dom"/>
</dbReference>
<feature type="domain" description="CBS" evidence="3">
    <location>
        <begin position="81"/>
        <end position="138"/>
    </location>
</feature>
<dbReference type="InterPro" id="IPR000644">
    <property type="entry name" value="CBS_dom"/>
</dbReference>
<dbReference type="PROSITE" id="PS51671">
    <property type="entry name" value="ACT"/>
    <property type="match status" value="1"/>
</dbReference>
<keyword evidence="1" id="KW-0677">Repeat</keyword>
<dbReference type="Pfam" id="PF00571">
    <property type="entry name" value="CBS"/>
    <property type="match status" value="2"/>
</dbReference>
<dbReference type="Pfam" id="PF01842">
    <property type="entry name" value="ACT"/>
    <property type="match status" value="1"/>
</dbReference>
<evidence type="ECO:0000256" key="1">
    <source>
        <dbReference type="ARBA" id="ARBA00022737"/>
    </source>
</evidence>
<dbReference type="CDD" id="cd04584">
    <property type="entry name" value="CBS_pair_AcuB_like"/>
    <property type="match status" value="1"/>
</dbReference>
<dbReference type="InterPro" id="IPR045865">
    <property type="entry name" value="ACT-like_dom_sf"/>
</dbReference>
<evidence type="ECO:0000259" key="3">
    <source>
        <dbReference type="PROSITE" id="PS51371"/>
    </source>
</evidence>
<accession>A0A939D8H4</accession>